<dbReference type="Proteomes" id="UP000628448">
    <property type="component" value="Unassembled WGS sequence"/>
</dbReference>
<dbReference type="GO" id="GO:0042158">
    <property type="term" value="P:lipoprotein biosynthetic process"/>
    <property type="evidence" value="ECO:0007669"/>
    <property type="project" value="InterPro"/>
</dbReference>
<dbReference type="AlphaFoldDB" id="A0A931H013"/>
<dbReference type="EMBL" id="JADWYR010000003">
    <property type="protein sequence ID" value="MBG9378524.1"/>
    <property type="molecule type" value="Genomic_DNA"/>
</dbReference>
<comment type="caution">
    <text evidence="8">The sequence shown here is derived from an EMBL/GenBank/DDBJ whole genome shotgun (WGS) entry which is preliminary data.</text>
</comment>
<keyword evidence="3 8" id="KW-0808">Transferase</keyword>
<dbReference type="InterPro" id="IPR001640">
    <property type="entry name" value="Lgt"/>
</dbReference>
<evidence type="ECO:0000256" key="4">
    <source>
        <dbReference type="ARBA" id="ARBA00022692"/>
    </source>
</evidence>
<keyword evidence="6 7" id="KW-0472">Membrane</keyword>
<reference evidence="8" key="1">
    <citation type="submission" date="2020-11" db="EMBL/GenBank/DDBJ databases">
        <title>Bacterial whole genome sequence for Panacibacter sp. DH6.</title>
        <authorList>
            <person name="Le V."/>
            <person name="Ko S."/>
            <person name="Ahn C.-Y."/>
            <person name="Oh H.-M."/>
        </authorList>
    </citation>
    <scope>NUCLEOTIDE SEQUENCE</scope>
    <source>
        <strain evidence="8">DH6</strain>
    </source>
</reference>
<proteinExistence type="inferred from homology"/>
<evidence type="ECO:0000256" key="3">
    <source>
        <dbReference type="ARBA" id="ARBA00022679"/>
    </source>
</evidence>
<dbReference type="PANTHER" id="PTHR30589:SF0">
    <property type="entry name" value="PHOSPHATIDYLGLYCEROL--PROLIPOPROTEIN DIACYLGLYCERYL TRANSFERASE"/>
    <property type="match status" value="1"/>
</dbReference>
<comment type="similarity">
    <text evidence="1">Belongs to the Lgt family.</text>
</comment>
<organism evidence="8 9">
    <name type="scientific">Panacibacter microcysteis</name>
    <dbReference type="NCBI Taxonomy" id="2793269"/>
    <lineage>
        <taxon>Bacteria</taxon>
        <taxon>Pseudomonadati</taxon>
        <taxon>Bacteroidota</taxon>
        <taxon>Chitinophagia</taxon>
        <taxon>Chitinophagales</taxon>
        <taxon>Chitinophagaceae</taxon>
        <taxon>Panacibacter</taxon>
    </lineage>
</organism>
<feature type="transmembrane region" description="Helical" evidence="7">
    <location>
        <begin position="82"/>
        <end position="100"/>
    </location>
</feature>
<evidence type="ECO:0000256" key="6">
    <source>
        <dbReference type="ARBA" id="ARBA00023136"/>
    </source>
</evidence>
<keyword evidence="9" id="KW-1185">Reference proteome</keyword>
<keyword evidence="5 7" id="KW-1133">Transmembrane helix</keyword>
<feature type="transmembrane region" description="Helical" evidence="7">
    <location>
        <begin position="20"/>
        <end position="41"/>
    </location>
</feature>
<keyword evidence="4 7" id="KW-0812">Transmembrane</keyword>
<sequence length="342" mass="38533">MYPNLYYFFNEAFDVSIPVLRHINTAGFFIALCFFPAAWIWKKCMIEKEGKGLLLPVKRVLYKGSAHPVTYYAYPHETTEPVIIIAAVTGIIGSKISGALEEPALFLQDALGELLSTSGFSFYGGLVLASVVIWFYYQRRGMRPLIIADCMTPAFMIAYGVGRLGCHFSGDGDWGVTNFNAKPVSWLPGWAWAYRYPHNTLREGVYIPGCTWDDYCNQLGAPVYPTSLYEAVVCITLCFVLYSMRNRFKYAGQLWAVYLVLNGIERFLIEQIRINSHYNILGIAVTQGEMFALLFVATGLILFYSIPAYKKHIDYAALSGSRLQHPVTDSRNNQTDSADINE</sequence>
<evidence type="ECO:0000256" key="5">
    <source>
        <dbReference type="ARBA" id="ARBA00022989"/>
    </source>
</evidence>
<protein>
    <submittedName>
        <fullName evidence="8">Prolipoprotein diacylglyceryl transferase</fullName>
    </submittedName>
</protein>
<dbReference type="PANTHER" id="PTHR30589">
    <property type="entry name" value="PROLIPOPROTEIN DIACYLGLYCERYL TRANSFERASE"/>
    <property type="match status" value="1"/>
</dbReference>
<dbReference type="Pfam" id="PF01790">
    <property type="entry name" value="LGT"/>
    <property type="match status" value="1"/>
</dbReference>
<evidence type="ECO:0000256" key="2">
    <source>
        <dbReference type="ARBA" id="ARBA00022475"/>
    </source>
</evidence>
<evidence type="ECO:0000256" key="7">
    <source>
        <dbReference type="SAM" id="Phobius"/>
    </source>
</evidence>
<keyword evidence="2" id="KW-1003">Cell membrane</keyword>
<feature type="transmembrane region" description="Helical" evidence="7">
    <location>
        <begin position="250"/>
        <end position="269"/>
    </location>
</feature>
<feature type="transmembrane region" description="Helical" evidence="7">
    <location>
        <begin position="227"/>
        <end position="244"/>
    </location>
</feature>
<evidence type="ECO:0000256" key="1">
    <source>
        <dbReference type="ARBA" id="ARBA00007150"/>
    </source>
</evidence>
<dbReference type="GO" id="GO:0008961">
    <property type="term" value="F:phosphatidylglycerol-prolipoprotein diacylglyceryl transferase activity"/>
    <property type="evidence" value="ECO:0007669"/>
    <property type="project" value="InterPro"/>
</dbReference>
<dbReference type="GO" id="GO:0005886">
    <property type="term" value="C:plasma membrane"/>
    <property type="evidence" value="ECO:0007669"/>
    <property type="project" value="InterPro"/>
</dbReference>
<feature type="transmembrane region" description="Helical" evidence="7">
    <location>
        <begin position="290"/>
        <end position="309"/>
    </location>
</feature>
<accession>A0A931H013</accession>
<evidence type="ECO:0000313" key="9">
    <source>
        <dbReference type="Proteomes" id="UP000628448"/>
    </source>
</evidence>
<dbReference type="RefSeq" id="WP_196992624.1">
    <property type="nucleotide sequence ID" value="NZ_JADWYR010000003.1"/>
</dbReference>
<name>A0A931H013_9BACT</name>
<evidence type="ECO:0000313" key="8">
    <source>
        <dbReference type="EMBL" id="MBG9378524.1"/>
    </source>
</evidence>
<gene>
    <name evidence="8" type="ORF">I5907_19975</name>
</gene>
<feature type="transmembrane region" description="Helical" evidence="7">
    <location>
        <begin position="120"/>
        <end position="137"/>
    </location>
</feature>